<keyword evidence="2" id="KW-1185">Reference proteome</keyword>
<name>A0ACB8U961_9APHY</name>
<dbReference type="Proteomes" id="UP001055072">
    <property type="component" value="Unassembled WGS sequence"/>
</dbReference>
<reference evidence="1" key="1">
    <citation type="journal article" date="2021" name="Environ. Microbiol.">
        <title>Gene family expansions and transcriptome signatures uncover fungal adaptations to wood decay.</title>
        <authorList>
            <person name="Hage H."/>
            <person name="Miyauchi S."/>
            <person name="Viragh M."/>
            <person name="Drula E."/>
            <person name="Min B."/>
            <person name="Chaduli D."/>
            <person name="Navarro D."/>
            <person name="Favel A."/>
            <person name="Norest M."/>
            <person name="Lesage-Meessen L."/>
            <person name="Balint B."/>
            <person name="Merenyi Z."/>
            <person name="de Eugenio L."/>
            <person name="Morin E."/>
            <person name="Martinez A.T."/>
            <person name="Baldrian P."/>
            <person name="Stursova M."/>
            <person name="Martinez M.J."/>
            <person name="Novotny C."/>
            <person name="Magnuson J.K."/>
            <person name="Spatafora J.W."/>
            <person name="Maurice S."/>
            <person name="Pangilinan J."/>
            <person name="Andreopoulos W."/>
            <person name="LaButti K."/>
            <person name="Hundley H."/>
            <person name="Na H."/>
            <person name="Kuo A."/>
            <person name="Barry K."/>
            <person name="Lipzen A."/>
            <person name="Henrissat B."/>
            <person name="Riley R."/>
            <person name="Ahrendt S."/>
            <person name="Nagy L.G."/>
            <person name="Grigoriev I.V."/>
            <person name="Martin F."/>
            <person name="Rosso M.N."/>
        </authorList>
    </citation>
    <scope>NUCLEOTIDE SEQUENCE</scope>
    <source>
        <strain evidence="1">CBS 384.51</strain>
    </source>
</reference>
<protein>
    <submittedName>
        <fullName evidence="1">Uncharacterized protein</fullName>
    </submittedName>
</protein>
<gene>
    <name evidence="1" type="ORF">BDY19DRAFT_937462</name>
</gene>
<evidence type="ECO:0000313" key="1">
    <source>
        <dbReference type="EMBL" id="KAI0090785.1"/>
    </source>
</evidence>
<accession>A0ACB8U961</accession>
<organism evidence="1 2">
    <name type="scientific">Irpex rosettiformis</name>
    <dbReference type="NCBI Taxonomy" id="378272"/>
    <lineage>
        <taxon>Eukaryota</taxon>
        <taxon>Fungi</taxon>
        <taxon>Dikarya</taxon>
        <taxon>Basidiomycota</taxon>
        <taxon>Agaricomycotina</taxon>
        <taxon>Agaricomycetes</taxon>
        <taxon>Polyporales</taxon>
        <taxon>Irpicaceae</taxon>
        <taxon>Irpex</taxon>
    </lineage>
</organism>
<proteinExistence type="predicted"/>
<comment type="caution">
    <text evidence="1">The sequence shown here is derived from an EMBL/GenBank/DDBJ whole genome shotgun (WGS) entry which is preliminary data.</text>
</comment>
<sequence length="298" mass="32232">MTIEAQPQTNTILPTGAKYLAGIPILLSCVMQSIVLVYVYVFLWSFHLLYSSSIRAIMFSATRPSSSSQLEALLGGVTKICYATLTTGILCTCVGVYIAQNSYESGPGMWGVILMIAGVDALLNILAVLATIHATVLPPNVAHFDDRSVRRIARILAVPVSSLIWCLIITIVSIVSYCAQASAPQLDLTSDLQLLRKPDPCQSSDYAEGQTAPLHLPSLPNLPSLPPIVRHTSPLLARVGLVFMAIVLVLRFLFVVYSTTRLQDIFNLHLASKAMAGETYCPDSSSEDKSPTDIPHTS</sequence>
<evidence type="ECO:0000313" key="2">
    <source>
        <dbReference type="Proteomes" id="UP001055072"/>
    </source>
</evidence>
<dbReference type="EMBL" id="MU274907">
    <property type="protein sequence ID" value="KAI0090785.1"/>
    <property type="molecule type" value="Genomic_DNA"/>
</dbReference>